<protein>
    <submittedName>
        <fullName evidence="3">Acyl-[acyl-carrier-protein] thioesterase</fullName>
    </submittedName>
</protein>
<sequence length="255" mass="29386">MENNLNYKQWHDKETGSFHARTNVYFSQCDKNKQLSLNELLRITSDIAVEDYRQQGMSREVLLQNGYAILVSRCSFRIHSMPRENDRIEIITREERPEPLQLMRAYEILDENGTSLVSGSSSWLVVDLSTRRILPTKKFTMRNPTEFTGEHDCLPVSKIIVPENIEQIDERTIRRSDIDANGHTNNSRYGAFISDALGDILDKTQISDFRINYSKEAMLGEKLNIYSSYDEASKKILLVGKTDSATSFESEIFLK</sequence>
<name>A0A7T3RCH8_9SPIR</name>
<evidence type="ECO:0000259" key="2">
    <source>
        <dbReference type="Pfam" id="PF20791"/>
    </source>
</evidence>
<feature type="domain" description="Acyl-ACP thioesterase-like C-terminal" evidence="2">
    <location>
        <begin position="168"/>
        <end position="235"/>
    </location>
</feature>
<dbReference type="InterPro" id="IPR002864">
    <property type="entry name" value="Acyl-ACP_thioesterase_NHD"/>
</dbReference>
<gene>
    <name evidence="3" type="ORF">IWA51_09970</name>
</gene>
<accession>A0A7T3RCH8</accession>
<evidence type="ECO:0000259" key="1">
    <source>
        <dbReference type="Pfam" id="PF01643"/>
    </source>
</evidence>
<dbReference type="Pfam" id="PF20791">
    <property type="entry name" value="Acyl-ACP_TE_C"/>
    <property type="match status" value="1"/>
</dbReference>
<dbReference type="EMBL" id="CP064936">
    <property type="protein sequence ID" value="QQA00584.1"/>
    <property type="molecule type" value="Genomic_DNA"/>
</dbReference>
<evidence type="ECO:0000313" key="3">
    <source>
        <dbReference type="EMBL" id="QQA00584.1"/>
    </source>
</evidence>
<dbReference type="InterPro" id="IPR029069">
    <property type="entry name" value="HotDog_dom_sf"/>
</dbReference>
<dbReference type="Gene3D" id="3.10.129.10">
    <property type="entry name" value="Hotdog Thioesterase"/>
    <property type="match status" value="2"/>
</dbReference>
<keyword evidence="4" id="KW-1185">Reference proteome</keyword>
<dbReference type="CDD" id="cd00586">
    <property type="entry name" value="4HBT"/>
    <property type="match status" value="1"/>
</dbReference>
<reference evidence="3 4" key="1">
    <citation type="submission" date="2020-11" db="EMBL/GenBank/DDBJ databases">
        <title>Treponema Peruensis nv. sp., first commensal Treponema isolated from human feces.</title>
        <authorList>
            <person name="Belkhou C."/>
            <person name="Raes J."/>
        </authorList>
    </citation>
    <scope>NUCLEOTIDE SEQUENCE [LARGE SCALE GENOMIC DNA]</scope>
    <source>
        <strain evidence="3 4">RCC2812</strain>
    </source>
</reference>
<dbReference type="KEGG" id="tper:IWA51_09970"/>
<dbReference type="GO" id="GO:0016790">
    <property type="term" value="F:thiolester hydrolase activity"/>
    <property type="evidence" value="ECO:0007669"/>
    <property type="project" value="InterPro"/>
</dbReference>
<dbReference type="Proteomes" id="UP000595224">
    <property type="component" value="Chromosome"/>
</dbReference>
<dbReference type="AlphaFoldDB" id="A0A7T3RCH8"/>
<proteinExistence type="predicted"/>
<organism evidence="3 4">
    <name type="scientific">Treponema peruense</name>
    <dbReference type="NCBI Taxonomy" id="2787628"/>
    <lineage>
        <taxon>Bacteria</taxon>
        <taxon>Pseudomonadati</taxon>
        <taxon>Spirochaetota</taxon>
        <taxon>Spirochaetia</taxon>
        <taxon>Spirochaetales</taxon>
        <taxon>Treponemataceae</taxon>
        <taxon>Treponema</taxon>
    </lineage>
</organism>
<dbReference type="SUPFAM" id="SSF54637">
    <property type="entry name" value="Thioesterase/thiol ester dehydrase-isomerase"/>
    <property type="match status" value="2"/>
</dbReference>
<dbReference type="Pfam" id="PF01643">
    <property type="entry name" value="Acyl-ACP_TE"/>
    <property type="match status" value="1"/>
</dbReference>
<dbReference type="GO" id="GO:0006633">
    <property type="term" value="P:fatty acid biosynthetic process"/>
    <property type="evidence" value="ECO:0007669"/>
    <property type="project" value="InterPro"/>
</dbReference>
<dbReference type="RefSeq" id="WP_198442309.1">
    <property type="nucleotide sequence ID" value="NZ_CBCSHE010000014.1"/>
</dbReference>
<dbReference type="InterPro" id="IPR049427">
    <property type="entry name" value="Acyl-ACP_TE_C"/>
</dbReference>
<feature type="domain" description="Acyl-ACP thioesterase N-terminal hotdog" evidence="1">
    <location>
        <begin position="18"/>
        <end position="134"/>
    </location>
</feature>
<evidence type="ECO:0000313" key="4">
    <source>
        <dbReference type="Proteomes" id="UP000595224"/>
    </source>
</evidence>